<sequence>MKKLLFSLISFVLLFSLLPPNAMTKAETKISDQESFLDAIKKSDSFKEYKKYLIEKEPTILNPVTDENNNHIGYIAQFEIDFEKDFKAEKGSINF</sequence>
<dbReference type="RefSeq" id="WP_101577428.1">
    <property type="nucleotide sequence ID" value="NZ_PGVA01000024.1"/>
</dbReference>
<dbReference type="EMBL" id="PGVA01000024">
    <property type="protein sequence ID" value="PLR83013.1"/>
    <property type="molecule type" value="Genomic_DNA"/>
</dbReference>
<name>A0A2N5GMH6_9BACI</name>
<dbReference type="OrthoDB" id="2299347at2"/>
<reference evidence="2 4" key="1">
    <citation type="submission" date="2017-11" db="EMBL/GenBank/DDBJ databases">
        <title>Comparitive Functional Genomics of Dry Heat Resistant strains isolated from the Viking Spacecraft.</title>
        <authorList>
            <person name="Seuylemezian A."/>
            <person name="Cooper K."/>
            <person name="Vaishampayan P."/>
        </authorList>
    </citation>
    <scope>NUCLEOTIDE SEQUENCE [LARGE SCALE GENOMIC DNA]</scope>
    <source>
        <strain evidence="2 4">M4.6</strain>
    </source>
</reference>
<gene>
    <name evidence="2" type="ORF">CU635_11110</name>
    <name evidence="3" type="ORF">CVD25_10090</name>
</gene>
<dbReference type="Proteomes" id="UP000235114">
    <property type="component" value="Unassembled WGS sequence"/>
</dbReference>
<accession>A0A2N5GMH6</accession>
<reference evidence="3 5" key="2">
    <citation type="submission" date="2017-12" db="EMBL/GenBank/DDBJ databases">
        <title>Comparative Functional Genomics of Dry Heat Resistant strains isolated from the Viking Spacecraft.</title>
        <authorList>
            <person name="Seuylemezian A."/>
            <person name="Cooper K."/>
            <person name="Vaishampayan P."/>
        </authorList>
    </citation>
    <scope>NUCLEOTIDE SEQUENCE [LARGE SCALE GENOMIC DNA]</scope>
    <source>
        <strain evidence="3 5">ATCC 29669</strain>
    </source>
</reference>
<evidence type="ECO:0000313" key="4">
    <source>
        <dbReference type="Proteomes" id="UP000234951"/>
    </source>
</evidence>
<keyword evidence="1" id="KW-0732">Signal</keyword>
<dbReference type="Proteomes" id="UP000234951">
    <property type="component" value="Unassembled WGS sequence"/>
</dbReference>
<organism evidence="2 4">
    <name type="scientific">Bacillus canaveralius</name>
    <dbReference type="NCBI Taxonomy" id="1403243"/>
    <lineage>
        <taxon>Bacteria</taxon>
        <taxon>Bacillati</taxon>
        <taxon>Bacillota</taxon>
        <taxon>Bacilli</taxon>
        <taxon>Bacillales</taxon>
        <taxon>Bacillaceae</taxon>
        <taxon>Bacillus</taxon>
    </lineage>
</organism>
<evidence type="ECO:0000313" key="3">
    <source>
        <dbReference type="EMBL" id="PLR96983.1"/>
    </source>
</evidence>
<evidence type="ECO:0000256" key="1">
    <source>
        <dbReference type="SAM" id="SignalP"/>
    </source>
</evidence>
<feature type="chain" id="PRO_5014749515" evidence="1">
    <location>
        <begin position="23"/>
        <end position="95"/>
    </location>
</feature>
<feature type="signal peptide" evidence="1">
    <location>
        <begin position="1"/>
        <end position="22"/>
    </location>
</feature>
<dbReference type="EMBL" id="PGVD01000028">
    <property type="protein sequence ID" value="PLR96983.1"/>
    <property type="molecule type" value="Genomic_DNA"/>
</dbReference>
<evidence type="ECO:0000313" key="5">
    <source>
        <dbReference type="Proteomes" id="UP000235114"/>
    </source>
</evidence>
<dbReference type="AlphaFoldDB" id="A0A2N5GMH6"/>
<comment type="caution">
    <text evidence="2">The sequence shown here is derived from an EMBL/GenBank/DDBJ whole genome shotgun (WGS) entry which is preliminary data.</text>
</comment>
<protein>
    <submittedName>
        <fullName evidence="2">Uncharacterized protein</fullName>
    </submittedName>
</protein>
<evidence type="ECO:0000313" key="2">
    <source>
        <dbReference type="EMBL" id="PLR83013.1"/>
    </source>
</evidence>
<proteinExistence type="predicted"/>
<keyword evidence="5" id="KW-1185">Reference proteome</keyword>